<accession>A0ABS3I5M7</accession>
<keyword evidence="3" id="KW-1185">Reference proteome</keyword>
<keyword evidence="1" id="KW-0472">Membrane</keyword>
<reference evidence="2 3" key="1">
    <citation type="submission" date="2021-03" db="EMBL/GenBank/DDBJ databases">
        <title>Enterococcal diversity collection.</title>
        <authorList>
            <person name="Gilmore M.S."/>
            <person name="Schwartzman J."/>
            <person name="Van Tyne D."/>
            <person name="Martin M."/>
            <person name="Earl A.M."/>
            <person name="Manson A.L."/>
            <person name="Straub T."/>
            <person name="Salamzade R."/>
            <person name="Saavedra J."/>
            <person name="Lebreton F."/>
            <person name="Prichula J."/>
            <person name="Schaufler K."/>
            <person name="Gaca A."/>
            <person name="Sgardioli B."/>
            <person name="Wagenaar J."/>
            <person name="Strong T."/>
        </authorList>
    </citation>
    <scope>NUCLEOTIDE SEQUENCE [LARGE SCALE GENOMIC DNA]</scope>
    <source>
        <strain evidence="2 3">MSG2901</strain>
    </source>
</reference>
<dbReference type="RefSeq" id="WP_206900062.1">
    <property type="nucleotide sequence ID" value="NZ_JAFLWI010000026.1"/>
</dbReference>
<evidence type="ECO:0000313" key="2">
    <source>
        <dbReference type="EMBL" id="MBO0483091.1"/>
    </source>
</evidence>
<gene>
    <name evidence="2" type="ORF">JZO71_12260</name>
</gene>
<evidence type="ECO:0000256" key="1">
    <source>
        <dbReference type="SAM" id="Phobius"/>
    </source>
</evidence>
<comment type="caution">
    <text evidence="2">The sequence shown here is derived from an EMBL/GenBank/DDBJ whole genome shotgun (WGS) entry which is preliminary data.</text>
</comment>
<dbReference type="EMBL" id="JAFLWI010000026">
    <property type="protein sequence ID" value="MBO0483091.1"/>
    <property type="molecule type" value="Genomic_DNA"/>
</dbReference>
<feature type="transmembrane region" description="Helical" evidence="1">
    <location>
        <begin position="155"/>
        <end position="175"/>
    </location>
</feature>
<dbReference type="Proteomes" id="UP000664832">
    <property type="component" value="Unassembled WGS sequence"/>
</dbReference>
<sequence length="182" mass="19933">MSSTKLKMIAGLFSVITITGSVMPTVTTFAAEKSPMATISAQTNSEEKTYVLNENNENYQKAIEYLENNASSATVKYFKEYFYGKTVTPDNQDQLMDGYLEFLSTKPQGKVALETILAIVASAIAIIQGMYSAGRYAAKQCVSRGILTKKSYKPNGGWIMAGITVSFGLPAALGFDDYMYDR</sequence>
<evidence type="ECO:0000313" key="3">
    <source>
        <dbReference type="Proteomes" id="UP000664832"/>
    </source>
</evidence>
<name>A0ABS3I5M7_9ENTE</name>
<protein>
    <submittedName>
        <fullName evidence="2">Uncharacterized protein</fullName>
    </submittedName>
</protein>
<keyword evidence="1" id="KW-1133">Transmembrane helix</keyword>
<proteinExistence type="predicted"/>
<organism evidence="2 3">
    <name type="scientific">Candidatus Enterococcus courvalinii</name>
    <dbReference type="NCBI Taxonomy" id="2815329"/>
    <lineage>
        <taxon>Bacteria</taxon>
        <taxon>Bacillati</taxon>
        <taxon>Bacillota</taxon>
        <taxon>Bacilli</taxon>
        <taxon>Lactobacillales</taxon>
        <taxon>Enterococcaceae</taxon>
        <taxon>Enterococcus</taxon>
    </lineage>
</organism>
<feature type="transmembrane region" description="Helical" evidence="1">
    <location>
        <begin position="111"/>
        <end position="134"/>
    </location>
</feature>
<keyword evidence="1" id="KW-0812">Transmembrane</keyword>